<dbReference type="PANTHER" id="PTHR34477">
    <property type="entry name" value="UPF0213 PROTEIN YHBQ"/>
    <property type="match status" value="1"/>
</dbReference>
<gene>
    <name evidence="3" type="ORF">SOO65_09620</name>
</gene>
<sequence length="89" mass="10230">MKASSWFVYIIQNEKGHYYTGITTDLERRLKEHTSSKKGAKFFRTGAPVDMVFTKKFANRSLASKFEAAVKKLSRAEKINLVTTRKVKL</sequence>
<evidence type="ECO:0000259" key="2">
    <source>
        <dbReference type="PROSITE" id="PS50164"/>
    </source>
</evidence>
<evidence type="ECO:0000313" key="3">
    <source>
        <dbReference type="EMBL" id="WPU67009.1"/>
    </source>
</evidence>
<comment type="similarity">
    <text evidence="1">Belongs to the UPF0213 family.</text>
</comment>
<dbReference type="Gene3D" id="3.40.1440.10">
    <property type="entry name" value="GIY-YIG endonuclease"/>
    <property type="match status" value="1"/>
</dbReference>
<dbReference type="KEGG" id="psti:SOO65_09620"/>
<dbReference type="InterPro" id="IPR050190">
    <property type="entry name" value="UPF0213_domain"/>
</dbReference>
<dbReference type="PANTHER" id="PTHR34477:SF1">
    <property type="entry name" value="UPF0213 PROTEIN YHBQ"/>
    <property type="match status" value="1"/>
</dbReference>
<accession>A0AAX4HUF4</accession>
<protein>
    <submittedName>
        <fullName evidence="3">GIY-YIG nuclease family protein</fullName>
    </submittedName>
</protein>
<dbReference type="SUPFAM" id="SSF82771">
    <property type="entry name" value="GIY-YIG endonuclease"/>
    <property type="match status" value="1"/>
</dbReference>
<dbReference type="CDD" id="cd10456">
    <property type="entry name" value="GIY-YIG_UPF0213"/>
    <property type="match status" value="1"/>
</dbReference>
<organism evidence="3 4">
    <name type="scientific">Peredibacter starrii</name>
    <dbReference type="NCBI Taxonomy" id="28202"/>
    <lineage>
        <taxon>Bacteria</taxon>
        <taxon>Pseudomonadati</taxon>
        <taxon>Bdellovibrionota</taxon>
        <taxon>Bacteriovoracia</taxon>
        <taxon>Bacteriovoracales</taxon>
        <taxon>Bacteriovoracaceae</taxon>
        <taxon>Peredibacter</taxon>
    </lineage>
</organism>
<dbReference type="InterPro" id="IPR000305">
    <property type="entry name" value="GIY-YIG_endonuc"/>
</dbReference>
<dbReference type="RefSeq" id="WP_321399776.1">
    <property type="nucleotide sequence ID" value="NZ_CP139487.1"/>
</dbReference>
<dbReference type="InterPro" id="IPR035901">
    <property type="entry name" value="GIY-YIG_endonuc_sf"/>
</dbReference>
<name>A0AAX4HUF4_9BACT</name>
<dbReference type="PROSITE" id="PS50164">
    <property type="entry name" value="GIY_YIG"/>
    <property type="match status" value="1"/>
</dbReference>
<dbReference type="Pfam" id="PF01541">
    <property type="entry name" value="GIY-YIG"/>
    <property type="match status" value="1"/>
</dbReference>
<dbReference type="Proteomes" id="UP001324634">
    <property type="component" value="Chromosome"/>
</dbReference>
<proteinExistence type="inferred from homology"/>
<dbReference type="EMBL" id="CP139487">
    <property type="protein sequence ID" value="WPU67009.1"/>
    <property type="molecule type" value="Genomic_DNA"/>
</dbReference>
<evidence type="ECO:0000313" key="4">
    <source>
        <dbReference type="Proteomes" id="UP001324634"/>
    </source>
</evidence>
<dbReference type="SMART" id="SM00465">
    <property type="entry name" value="GIYc"/>
    <property type="match status" value="1"/>
</dbReference>
<keyword evidence="4" id="KW-1185">Reference proteome</keyword>
<dbReference type="AlphaFoldDB" id="A0AAX4HUF4"/>
<evidence type="ECO:0000256" key="1">
    <source>
        <dbReference type="ARBA" id="ARBA00007435"/>
    </source>
</evidence>
<reference evidence="3 4" key="1">
    <citation type="submission" date="2023-11" db="EMBL/GenBank/DDBJ databases">
        <title>Peredibacter starrii A3.12.</title>
        <authorList>
            <person name="Mitchell R.J."/>
        </authorList>
    </citation>
    <scope>NUCLEOTIDE SEQUENCE [LARGE SCALE GENOMIC DNA]</scope>
    <source>
        <strain evidence="3 4">A3.12</strain>
    </source>
</reference>
<feature type="domain" description="GIY-YIG" evidence="2">
    <location>
        <begin position="4"/>
        <end position="80"/>
    </location>
</feature>